<dbReference type="EnsemblPlants" id="KQK97337">
    <property type="protein sequence ID" value="KQK97337"/>
    <property type="gene ID" value="SETIT_011430mg"/>
</dbReference>
<dbReference type="InParanoid" id="K3YB36"/>
<accession>K3YB36</accession>
<protein>
    <submittedName>
        <fullName evidence="1">Uncharacterized protein</fullName>
    </submittedName>
</protein>
<proteinExistence type="predicted"/>
<reference evidence="2" key="1">
    <citation type="journal article" date="2012" name="Nat. Biotechnol.">
        <title>Reference genome sequence of the model plant Setaria.</title>
        <authorList>
            <person name="Bennetzen J.L."/>
            <person name="Schmutz J."/>
            <person name="Wang H."/>
            <person name="Percifield R."/>
            <person name="Hawkins J."/>
            <person name="Pontaroli A.C."/>
            <person name="Estep M."/>
            <person name="Feng L."/>
            <person name="Vaughn J.N."/>
            <person name="Grimwood J."/>
            <person name="Jenkins J."/>
            <person name="Barry K."/>
            <person name="Lindquist E."/>
            <person name="Hellsten U."/>
            <person name="Deshpande S."/>
            <person name="Wang X."/>
            <person name="Wu X."/>
            <person name="Mitros T."/>
            <person name="Triplett J."/>
            <person name="Yang X."/>
            <person name="Ye C.Y."/>
            <person name="Mauro-Herrera M."/>
            <person name="Wang L."/>
            <person name="Li P."/>
            <person name="Sharma M."/>
            <person name="Sharma R."/>
            <person name="Ronald P.C."/>
            <person name="Panaud O."/>
            <person name="Kellogg E.A."/>
            <person name="Brutnell T.P."/>
            <person name="Doust A.N."/>
            <person name="Tuskan G.A."/>
            <person name="Rokhsar D."/>
            <person name="Devos K.M."/>
        </authorList>
    </citation>
    <scope>NUCLEOTIDE SEQUENCE [LARGE SCALE GENOMIC DNA]</scope>
    <source>
        <strain evidence="2">cv. Yugu1</strain>
    </source>
</reference>
<evidence type="ECO:0000313" key="1">
    <source>
        <dbReference type="EnsemblPlants" id="KQK97337"/>
    </source>
</evidence>
<dbReference type="Proteomes" id="UP000004995">
    <property type="component" value="Unassembled WGS sequence"/>
</dbReference>
<sequence length="100" mass="11517">MFQEKTKTKGSIEPQPSVWVTFAELLNTNGSLDSIYFWFWGATLLCRQVQYSHLQAIQTLKHPPCCINYRSSMPSNSFFHAKTNFFLKAQEGQAPTGYIY</sequence>
<dbReference type="Gramene" id="KQK97337">
    <property type="protein sequence ID" value="KQK97337"/>
    <property type="gene ID" value="SETIT_011430mg"/>
</dbReference>
<organism evidence="1 2">
    <name type="scientific">Setaria italica</name>
    <name type="common">Foxtail millet</name>
    <name type="synonym">Panicum italicum</name>
    <dbReference type="NCBI Taxonomy" id="4555"/>
    <lineage>
        <taxon>Eukaryota</taxon>
        <taxon>Viridiplantae</taxon>
        <taxon>Streptophyta</taxon>
        <taxon>Embryophyta</taxon>
        <taxon>Tracheophyta</taxon>
        <taxon>Spermatophyta</taxon>
        <taxon>Magnoliopsida</taxon>
        <taxon>Liliopsida</taxon>
        <taxon>Poales</taxon>
        <taxon>Poaceae</taxon>
        <taxon>PACMAD clade</taxon>
        <taxon>Panicoideae</taxon>
        <taxon>Panicodae</taxon>
        <taxon>Paniceae</taxon>
        <taxon>Cenchrinae</taxon>
        <taxon>Setaria</taxon>
    </lineage>
</organism>
<evidence type="ECO:0000313" key="2">
    <source>
        <dbReference type="Proteomes" id="UP000004995"/>
    </source>
</evidence>
<dbReference type="HOGENOM" id="CLU_2311038_0_0_1"/>
<dbReference type="AlphaFoldDB" id="K3YB36"/>
<reference evidence="1" key="2">
    <citation type="submission" date="2018-08" db="UniProtKB">
        <authorList>
            <consortium name="EnsemblPlants"/>
        </authorList>
    </citation>
    <scope>IDENTIFICATION</scope>
    <source>
        <strain evidence="1">Yugu1</strain>
    </source>
</reference>
<dbReference type="EMBL" id="AGNK02004356">
    <property type="status" value="NOT_ANNOTATED_CDS"/>
    <property type="molecule type" value="Genomic_DNA"/>
</dbReference>
<name>K3YB36_SETIT</name>
<keyword evidence="2" id="KW-1185">Reference proteome</keyword>